<dbReference type="InterPro" id="IPR008250">
    <property type="entry name" value="ATPase_P-typ_transduc_dom_A_sf"/>
</dbReference>
<dbReference type="GO" id="GO:0016887">
    <property type="term" value="F:ATP hydrolysis activity"/>
    <property type="evidence" value="ECO:0007669"/>
    <property type="project" value="InterPro"/>
</dbReference>
<dbReference type="SUPFAM" id="SSF81665">
    <property type="entry name" value="Calcium ATPase, transmembrane domain M"/>
    <property type="match status" value="1"/>
</dbReference>
<dbReference type="PANTHER" id="PTHR43294:SF21">
    <property type="entry name" value="CATION TRANSPORTING ATPASE"/>
    <property type="match status" value="1"/>
</dbReference>
<dbReference type="SFLD" id="SFLDS00003">
    <property type="entry name" value="Haloacid_Dehalogenase"/>
    <property type="match status" value="1"/>
</dbReference>
<dbReference type="NCBIfam" id="TIGR01494">
    <property type="entry name" value="ATPase_P-type"/>
    <property type="match status" value="2"/>
</dbReference>
<dbReference type="Pfam" id="PF00689">
    <property type="entry name" value="Cation_ATPase_C"/>
    <property type="match status" value="1"/>
</dbReference>
<feature type="transmembrane region" description="Helical" evidence="10">
    <location>
        <begin position="593"/>
        <end position="620"/>
    </location>
</feature>
<dbReference type="SFLD" id="SFLDF00027">
    <property type="entry name" value="p-type_atpase"/>
    <property type="match status" value="1"/>
</dbReference>
<keyword evidence="9 10" id="KW-0472">Membrane</keyword>
<protein>
    <submittedName>
        <fullName evidence="12">Putative calcium-transporting ATPase</fullName>
    </submittedName>
</protein>
<dbReference type="Gene3D" id="3.40.50.1000">
    <property type="entry name" value="HAD superfamily/HAD-like"/>
    <property type="match status" value="1"/>
</dbReference>
<evidence type="ECO:0000313" key="13">
    <source>
        <dbReference type="Proteomes" id="UP000245125"/>
    </source>
</evidence>
<evidence type="ECO:0000256" key="6">
    <source>
        <dbReference type="ARBA" id="ARBA00022840"/>
    </source>
</evidence>
<keyword evidence="8 10" id="KW-1133">Transmembrane helix</keyword>
<dbReference type="SUPFAM" id="SSF81660">
    <property type="entry name" value="Metal cation-transporting ATPase, ATP-binding domain N"/>
    <property type="match status" value="1"/>
</dbReference>
<dbReference type="FunFam" id="3.40.50.1000:FF:000001">
    <property type="entry name" value="Phospholipid-transporting ATPase IC"/>
    <property type="match status" value="1"/>
</dbReference>
<dbReference type="Proteomes" id="UP000245125">
    <property type="component" value="Unassembled WGS sequence"/>
</dbReference>
<comment type="similarity">
    <text evidence="2">Belongs to the cation transport ATPase (P-type) (TC 3.A.3) family. Type IIA subfamily.</text>
</comment>
<organism evidence="12 13">
    <name type="scientific">Candidatus Sulfobium mesophilum</name>
    <dbReference type="NCBI Taxonomy" id="2016548"/>
    <lineage>
        <taxon>Bacteria</taxon>
        <taxon>Pseudomonadati</taxon>
        <taxon>Nitrospirota</taxon>
        <taxon>Nitrospiria</taxon>
        <taxon>Nitrospirales</taxon>
        <taxon>Nitrospiraceae</taxon>
        <taxon>Candidatus Sulfobium</taxon>
    </lineage>
</organism>
<dbReference type="EMBL" id="OUUY01000123">
    <property type="protein sequence ID" value="SPQ01821.1"/>
    <property type="molecule type" value="Genomic_DNA"/>
</dbReference>
<dbReference type="InterPro" id="IPR001757">
    <property type="entry name" value="P_typ_ATPase"/>
</dbReference>
<dbReference type="GO" id="GO:0005886">
    <property type="term" value="C:plasma membrane"/>
    <property type="evidence" value="ECO:0007669"/>
    <property type="project" value="UniProtKB-SubCell"/>
</dbReference>
<evidence type="ECO:0000256" key="5">
    <source>
        <dbReference type="ARBA" id="ARBA00022741"/>
    </source>
</evidence>
<feature type="transmembrane region" description="Helical" evidence="10">
    <location>
        <begin position="665"/>
        <end position="683"/>
    </location>
</feature>
<dbReference type="Pfam" id="PF13246">
    <property type="entry name" value="Cation_ATPase"/>
    <property type="match status" value="1"/>
</dbReference>
<keyword evidence="5" id="KW-0547">Nucleotide-binding</keyword>
<reference evidence="13" key="1">
    <citation type="submission" date="2018-03" db="EMBL/GenBank/DDBJ databases">
        <authorList>
            <person name="Zecchin S."/>
        </authorList>
    </citation>
    <scope>NUCLEOTIDE SEQUENCE [LARGE SCALE GENOMIC DNA]</scope>
</reference>
<evidence type="ECO:0000256" key="8">
    <source>
        <dbReference type="ARBA" id="ARBA00022989"/>
    </source>
</evidence>
<proteinExistence type="inferred from homology"/>
<dbReference type="InterPro" id="IPR036412">
    <property type="entry name" value="HAD-like_sf"/>
</dbReference>
<dbReference type="InterPro" id="IPR023298">
    <property type="entry name" value="ATPase_P-typ_TM_dom_sf"/>
</dbReference>
<dbReference type="InterPro" id="IPR023214">
    <property type="entry name" value="HAD_sf"/>
</dbReference>
<dbReference type="InterPro" id="IPR050510">
    <property type="entry name" value="Cation_transp_ATPase_P-type"/>
</dbReference>
<dbReference type="PROSITE" id="PS00154">
    <property type="entry name" value="ATPASE_E1_E2"/>
    <property type="match status" value="1"/>
</dbReference>
<dbReference type="SUPFAM" id="SSF56784">
    <property type="entry name" value="HAD-like"/>
    <property type="match status" value="1"/>
</dbReference>
<dbReference type="GO" id="GO:0005524">
    <property type="term" value="F:ATP binding"/>
    <property type="evidence" value="ECO:0007669"/>
    <property type="project" value="UniProtKB-KW"/>
</dbReference>
<dbReference type="Gene3D" id="3.40.1110.10">
    <property type="entry name" value="Calcium-transporting ATPase, cytoplasmic domain N"/>
    <property type="match status" value="1"/>
</dbReference>
<name>A0A2U3QK96_9BACT</name>
<dbReference type="SUPFAM" id="SSF81653">
    <property type="entry name" value="Calcium ATPase, transduction domain A"/>
    <property type="match status" value="1"/>
</dbReference>
<keyword evidence="7" id="KW-1278">Translocase</keyword>
<evidence type="ECO:0000313" key="12">
    <source>
        <dbReference type="EMBL" id="SPQ01821.1"/>
    </source>
</evidence>
<dbReference type="InterPro" id="IPR023299">
    <property type="entry name" value="ATPase_P-typ_cyto_dom_N"/>
</dbReference>
<evidence type="ECO:0000256" key="4">
    <source>
        <dbReference type="ARBA" id="ARBA00022692"/>
    </source>
</evidence>
<dbReference type="InterPro" id="IPR018303">
    <property type="entry name" value="ATPase_P-typ_P_site"/>
</dbReference>
<evidence type="ECO:0000256" key="1">
    <source>
        <dbReference type="ARBA" id="ARBA00004651"/>
    </source>
</evidence>
<evidence type="ECO:0000256" key="2">
    <source>
        <dbReference type="ARBA" id="ARBA00005675"/>
    </source>
</evidence>
<evidence type="ECO:0000256" key="7">
    <source>
        <dbReference type="ARBA" id="ARBA00022967"/>
    </source>
</evidence>
<dbReference type="PANTHER" id="PTHR43294">
    <property type="entry name" value="SODIUM/POTASSIUM-TRANSPORTING ATPASE SUBUNIT ALPHA"/>
    <property type="match status" value="1"/>
</dbReference>
<keyword evidence="4 10" id="KW-0812">Transmembrane</keyword>
<dbReference type="Gene3D" id="1.20.1110.10">
    <property type="entry name" value="Calcium-transporting ATPase, transmembrane domain"/>
    <property type="match status" value="3"/>
</dbReference>
<sequence>MTDDTSALGDRENMAFKGTTVSYGRGAGIVVATGMETEFGKIAAMLQKEKELKTPLQKKLGMFGRRLAFFILAACLAIFCIGILRGVPPLLMFLTAISLAVAAIPEALPAVVTIALAIGAKNMIARKALIRKLPAVETLGSVTYICSDKTGTLTQNRMTVEKIYCAGKTMDSRDLKKKISGGIPGDKDEPRPSLDLQALNVLMTAFALNNDAITDDSLSPTGDPTEVALYNAARENGFEKNSLEKILKRTDEIPFDPDRRCMTTLHKIVAPSQMDLFREGNGCCHEGGFISFTKGAVEEIVGKATSIMGKEGVGPLDCGELFAVNEEMASEGFRVICIGMRKWETSPGVLSAEAIESGLTILGLAAIADPPREEAAEAVALCKEAGIKVVMITGDHPVTAVSIARRLGIVDGEENIATGTELDKLSDDEFRKRVSAIRVYARVAPEQKLKIIKALQDRGEFVAMTGDGVNDSPALKRADIGVAMGVTGTDVAKEASDMVLLDDNFATIVNAVAEGRKIYGNIRKFIRYLLTTNSGEVWTLFLAPIIGLPVPLLPIQILWINLITDSLPALALSAEPAESDVMKNPPRHAGEGIFSNGLGLHALWVGLLMAGIALALQAWSLGSARAHWQTMVFTALCLTQLGHVLAIRSERRSLFTMGLLSNKSLLGAVVFGFVLQLAVVYFAPLNSIFRTAPLTATELLLTLALASIVFFSVETEKLIRRMKGL</sequence>
<dbReference type="InterPro" id="IPR006068">
    <property type="entry name" value="ATPase_P-typ_cation-transptr_C"/>
</dbReference>
<evidence type="ECO:0000256" key="3">
    <source>
        <dbReference type="ARBA" id="ARBA00022475"/>
    </source>
</evidence>
<comment type="subcellular location">
    <subcellularLocation>
        <location evidence="1">Cell membrane</location>
        <topology evidence="1">Multi-pass membrane protein</topology>
    </subcellularLocation>
</comment>
<dbReference type="PRINTS" id="PR00120">
    <property type="entry name" value="HATPASE"/>
</dbReference>
<evidence type="ECO:0000256" key="10">
    <source>
        <dbReference type="SAM" id="Phobius"/>
    </source>
</evidence>
<keyword evidence="3" id="KW-1003">Cell membrane</keyword>
<gene>
    <name evidence="12" type="ORF">NBG4_730001</name>
</gene>
<keyword evidence="13" id="KW-1185">Reference proteome</keyword>
<dbReference type="PRINTS" id="PR00119">
    <property type="entry name" value="CATATPASE"/>
</dbReference>
<dbReference type="FunFam" id="3.40.50.1000:FF:000028">
    <property type="entry name" value="Calcium-transporting P-type ATPase, putative"/>
    <property type="match status" value="1"/>
</dbReference>
<dbReference type="SFLD" id="SFLDG00002">
    <property type="entry name" value="C1.7:_P-type_atpase_like"/>
    <property type="match status" value="1"/>
</dbReference>
<accession>A0A2U3QK96</accession>
<dbReference type="AlphaFoldDB" id="A0A2U3QK96"/>
<evidence type="ECO:0000256" key="9">
    <source>
        <dbReference type="ARBA" id="ARBA00023136"/>
    </source>
</evidence>
<keyword evidence="6" id="KW-0067">ATP-binding</keyword>
<dbReference type="InterPro" id="IPR044492">
    <property type="entry name" value="P_typ_ATPase_HD_dom"/>
</dbReference>
<feature type="domain" description="Cation-transporting P-type ATPase C-terminal" evidence="11">
    <location>
        <begin position="549"/>
        <end position="719"/>
    </location>
</feature>
<evidence type="ECO:0000259" key="11">
    <source>
        <dbReference type="Pfam" id="PF00689"/>
    </source>
</evidence>
<feature type="transmembrane region" description="Helical" evidence="10">
    <location>
        <begin position="90"/>
        <end position="118"/>
    </location>
</feature>
<feature type="transmembrane region" description="Helical" evidence="10">
    <location>
        <begin position="695"/>
        <end position="713"/>
    </location>
</feature>
<feature type="transmembrane region" description="Helical" evidence="10">
    <location>
        <begin position="67"/>
        <end position="84"/>
    </location>
</feature>